<dbReference type="SUPFAM" id="SSF47661">
    <property type="entry name" value="t-snare proteins"/>
    <property type="match status" value="1"/>
</dbReference>
<keyword evidence="7" id="KW-0472">Membrane</keyword>
<evidence type="ECO:0000256" key="6">
    <source>
        <dbReference type="ARBA" id="ARBA00023034"/>
    </source>
</evidence>
<dbReference type="STRING" id="1965070.A0A3S3PQI8"/>
<accession>A0A3S3PQI8</accession>
<name>A0A3S3PQI8_9ACAR</name>
<comment type="similarity">
    <text evidence="1">Belongs to the syntaxin family.</text>
</comment>
<dbReference type="PROSITE" id="PS50192">
    <property type="entry name" value="T_SNARE"/>
    <property type="match status" value="1"/>
</dbReference>
<dbReference type="InterPro" id="IPR015260">
    <property type="entry name" value="Syntaxin-6/10/61_N"/>
</dbReference>
<dbReference type="Pfam" id="PF09177">
    <property type="entry name" value="STX6_10_61_N"/>
    <property type="match status" value="1"/>
</dbReference>
<keyword evidence="4" id="KW-0653">Protein transport</keyword>
<evidence type="ECO:0000256" key="2">
    <source>
        <dbReference type="ARBA" id="ARBA00022448"/>
    </source>
</evidence>
<protein>
    <submittedName>
        <fullName evidence="10">Syntaxin-6-like isoform X1</fullName>
    </submittedName>
</protein>
<comment type="caution">
    <text evidence="10">The sequence shown here is derived from an EMBL/GenBank/DDBJ whole genome shotgun (WGS) entry which is preliminary data.</text>
</comment>
<dbReference type="InterPro" id="IPR000727">
    <property type="entry name" value="T_SNARE_dom"/>
</dbReference>
<reference evidence="10 11" key="1">
    <citation type="journal article" date="2018" name="Gigascience">
        <title>Genomes of trombidid mites reveal novel predicted allergens and laterally-transferred genes associated with secondary metabolism.</title>
        <authorList>
            <person name="Dong X."/>
            <person name="Chaisiri K."/>
            <person name="Xia D."/>
            <person name="Armstrong S.D."/>
            <person name="Fang Y."/>
            <person name="Donnelly M.J."/>
            <person name="Kadowaki T."/>
            <person name="McGarry J.W."/>
            <person name="Darby A.C."/>
            <person name="Makepeace B.L."/>
        </authorList>
    </citation>
    <scope>NUCLEOTIDE SEQUENCE [LARGE SCALE GENOMIC DNA]</scope>
    <source>
        <strain evidence="10">UoL-WK</strain>
    </source>
</reference>
<evidence type="ECO:0000256" key="5">
    <source>
        <dbReference type="ARBA" id="ARBA00022989"/>
    </source>
</evidence>
<keyword evidence="6" id="KW-0333">Golgi apparatus</keyword>
<evidence type="ECO:0000256" key="4">
    <source>
        <dbReference type="ARBA" id="ARBA00022927"/>
    </source>
</evidence>
<evidence type="ECO:0000256" key="3">
    <source>
        <dbReference type="ARBA" id="ARBA00022692"/>
    </source>
</evidence>
<evidence type="ECO:0000256" key="7">
    <source>
        <dbReference type="ARBA" id="ARBA00023136"/>
    </source>
</evidence>
<dbReference type="GO" id="GO:0048193">
    <property type="term" value="P:Golgi vesicle transport"/>
    <property type="evidence" value="ECO:0007669"/>
    <property type="project" value="InterPro"/>
</dbReference>
<dbReference type="CDD" id="cd21443">
    <property type="entry name" value="SNARE_NTD_STX6_STX10"/>
    <property type="match status" value="1"/>
</dbReference>
<keyword evidence="3" id="KW-0812">Transmembrane</keyword>
<comment type="subcellular location">
    <subcellularLocation>
        <location evidence="8">Golgi apparatus</location>
        <location evidence="8">trans-Golgi network membrane</location>
        <topology evidence="8">Single-pass type IV membrane protein</topology>
    </subcellularLocation>
</comment>
<keyword evidence="2" id="KW-0813">Transport</keyword>
<dbReference type="GO" id="GO:0016020">
    <property type="term" value="C:membrane"/>
    <property type="evidence" value="ECO:0007669"/>
    <property type="project" value="InterPro"/>
</dbReference>
<dbReference type="SUPFAM" id="SSF58038">
    <property type="entry name" value="SNARE fusion complex"/>
    <property type="match status" value="1"/>
</dbReference>
<evidence type="ECO:0000313" key="11">
    <source>
        <dbReference type="Proteomes" id="UP000285301"/>
    </source>
</evidence>
<keyword evidence="5" id="KW-1133">Transmembrane helix</keyword>
<dbReference type="Proteomes" id="UP000285301">
    <property type="component" value="Unassembled WGS sequence"/>
</dbReference>
<sequence>MAFEDPFFTVKSEVLDSFAKARTQFERWNELKVEFYANGSNREEFEWLTTELRNGLRSIEWDLEDLEETIGIVESNPKKFKLDENEIAQRRLFIKKTKEEVVSLQEKLADFKGSNKEKRTMSTIISNPALNFGNSLSSGAKYTRLQNETESPNRNLANESVINVEDKKDELANGSPDIGKNKINENVNKLRTISDRINREIDEQAVMLDGVGHEVQIQDSKLDTTLRKVCKVLPLPAGTLSMYKV</sequence>
<organism evidence="10 11">
    <name type="scientific">Dinothrombium tinctorium</name>
    <dbReference type="NCBI Taxonomy" id="1965070"/>
    <lineage>
        <taxon>Eukaryota</taxon>
        <taxon>Metazoa</taxon>
        <taxon>Ecdysozoa</taxon>
        <taxon>Arthropoda</taxon>
        <taxon>Chelicerata</taxon>
        <taxon>Arachnida</taxon>
        <taxon>Acari</taxon>
        <taxon>Acariformes</taxon>
        <taxon>Trombidiformes</taxon>
        <taxon>Prostigmata</taxon>
        <taxon>Anystina</taxon>
        <taxon>Parasitengona</taxon>
        <taxon>Trombidioidea</taxon>
        <taxon>Trombidiidae</taxon>
        <taxon>Dinothrombium</taxon>
    </lineage>
</organism>
<dbReference type="GO" id="GO:0005794">
    <property type="term" value="C:Golgi apparatus"/>
    <property type="evidence" value="ECO:0007669"/>
    <property type="project" value="UniProtKB-SubCell"/>
</dbReference>
<evidence type="ECO:0000256" key="1">
    <source>
        <dbReference type="ARBA" id="ARBA00009063"/>
    </source>
</evidence>
<evidence type="ECO:0000313" key="10">
    <source>
        <dbReference type="EMBL" id="RWS14473.1"/>
    </source>
</evidence>
<keyword evidence="11" id="KW-1185">Reference proteome</keyword>
<dbReference type="FunFam" id="1.20.58.90:FF:000004">
    <property type="entry name" value="Syntaxin 10"/>
    <property type="match status" value="1"/>
</dbReference>
<evidence type="ECO:0000259" key="9">
    <source>
        <dbReference type="PROSITE" id="PS50192"/>
    </source>
</evidence>
<dbReference type="GO" id="GO:0015031">
    <property type="term" value="P:protein transport"/>
    <property type="evidence" value="ECO:0007669"/>
    <property type="project" value="UniProtKB-KW"/>
</dbReference>
<dbReference type="OrthoDB" id="546861at2759"/>
<gene>
    <name evidence="10" type="ORF">B4U79_08608</name>
</gene>
<dbReference type="InterPro" id="IPR010989">
    <property type="entry name" value="SNARE"/>
</dbReference>
<dbReference type="Gene3D" id="1.20.58.90">
    <property type="match status" value="1"/>
</dbReference>
<dbReference type="Gene3D" id="1.20.5.110">
    <property type="match status" value="1"/>
</dbReference>
<feature type="domain" description="T-SNARE coiled-coil homology" evidence="9">
    <location>
        <begin position="182"/>
        <end position="232"/>
    </location>
</feature>
<proteinExistence type="inferred from homology"/>
<dbReference type="AlphaFoldDB" id="A0A3S3PQI8"/>
<evidence type="ECO:0000256" key="8">
    <source>
        <dbReference type="ARBA" id="ARBA00037801"/>
    </source>
</evidence>
<dbReference type="EMBL" id="NCKU01000710">
    <property type="protein sequence ID" value="RWS14473.1"/>
    <property type="molecule type" value="Genomic_DNA"/>
</dbReference>